<dbReference type="KEGG" id="msea:METESE_17990"/>
<proteinExistence type="predicted"/>
<dbReference type="AlphaFoldDB" id="A0AA48GPF8"/>
<evidence type="ECO:0000313" key="3">
    <source>
        <dbReference type="Proteomes" id="UP001228113"/>
    </source>
</evidence>
<keyword evidence="3" id="KW-1185">Reference proteome</keyword>
<feature type="chain" id="PRO_5041367402" description="P-type conjugative transfer protein TrbJ" evidence="1">
    <location>
        <begin position="24"/>
        <end position="269"/>
    </location>
</feature>
<name>A0AA48GPF8_9BACT</name>
<evidence type="ECO:0008006" key="4">
    <source>
        <dbReference type="Google" id="ProtNLM"/>
    </source>
</evidence>
<accession>A0AA48GPF8</accession>
<dbReference type="EMBL" id="AP027081">
    <property type="protein sequence ID" value="BDU76841.1"/>
    <property type="molecule type" value="Genomic_DNA"/>
</dbReference>
<sequence length="269" mass="30295">MWVSVRRAVLPGMVVLWATGIPASVTPAQAWVFHDGPAFIQRVAQLTQVMAQYSQIVKTGGQQLMAFKAAYMGLKDWRNYGWVDVLRLADSPWFDGIEGIDDIRQCTDLTVMSAEQAQHLWDTTAFYNQMLLNPRYANDPWFRAKINSLLRQSKRAGAVKASILRQYKAQNKDLIEDVKKIKRIKHDIQVINQTSPVDAVKVASLQAELAATEAKFQGNTLILKNQQAIMFLMGENDAQAAYADTIDRGWIRNNSRGLKALGASLSRRR</sequence>
<feature type="signal peptide" evidence="1">
    <location>
        <begin position="1"/>
        <end position="23"/>
    </location>
</feature>
<organism evidence="2 3">
    <name type="scientific">Mesoterricola sediminis</name>
    <dbReference type="NCBI Taxonomy" id="2927980"/>
    <lineage>
        <taxon>Bacteria</taxon>
        <taxon>Pseudomonadati</taxon>
        <taxon>Acidobacteriota</taxon>
        <taxon>Holophagae</taxon>
        <taxon>Holophagales</taxon>
        <taxon>Holophagaceae</taxon>
        <taxon>Mesoterricola</taxon>
    </lineage>
</organism>
<evidence type="ECO:0000313" key="2">
    <source>
        <dbReference type="EMBL" id="BDU76841.1"/>
    </source>
</evidence>
<evidence type="ECO:0000256" key="1">
    <source>
        <dbReference type="SAM" id="SignalP"/>
    </source>
</evidence>
<reference evidence="2" key="1">
    <citation type="journal article" date="2023" name="Int. J. Syst. Evol. Microbiol.">
        <title>Mesoterricola silvestris gen. nov., sp. nov., Mesoterricola sediminis sp. nov., Geothrix oryzae sp. nov., Geothrix edaphica sp. nov., Geothrix rubra sp. nov., and Geothrix limicola sp. nov., six novel members of Acidobacteriota isolated from soils.</title>
        <authorList>
            <person name="Itoh H."/>
            <person name="Sugisawa Y."/>
            <person name="Mise K."/>
            <person name="Xu Z."/>
            <person name="Kuniyasu M."/>
            <person name="Ushijima N."/>
            <person name="Kawano K."/>
            <person name="Kobayashi E."/>
            <person name="Shiratori Y."/>
            <person name="Masuda Y."/>
            <person name="Senoo K."/>
        </authorList>
    </citation>
    <scope>NUCLEOTIDE SEQUENCE</scope>
    <source>
        <strain evidence="2">W786</strain>
    </source>
</reference>
<gene>
    <name evidence="2" type="ORF">METESE_17990</name>
</gene>
<keyword evidence="1" id="KW-0732">Signal</keyword>
<dbReference type="Proteomes" id="UP001228113">
    <property type="component" value="Chromosome"/>
</dbReference>
<protein>
    <recommendedName>
        <fullName evidence="4">P-type conjugative transfer protein TrbJ</fullName>
    </recommendedName>
</protein>